<organism evidence="1 2">
    <name type="scientific">Ralstonia insidiosa</name>
    <dbReference type="NCBI Taxonomy" id="190721"/>
    <lineage>
        <taxon>Bacteria</taxon>
        <taxon>Pseudomonadati</taxon>
        <taxon>Pseudomonadota</taxon>
        <taxon>Betaproteobacteria</taxon>
        <taxon>Burkholderiales</taxon>
        <taxon>Burkholderiaceae</taxon>
        <taxon>Ralstonia</taxon>
    </lineage>
</organism>
<protein>
    <submittedName>
        <fullName evidence="1">Uncharacterized protein</fullName>
    </submittedName>
</protein>
<name>A0A191ZWE0_9RALS</name>
<sequence length="75" mass="8029">MTDDAFNDITDPPSICRAELNGATDCVDQVIDNIVGLVTPTVVKAKHGETMPSQFGEEVPEEKFSFGGVAEMISI</sequence>
<reference evidence="2" key="1">
    <citation type="submission" date="2016-06" db="EMBL/GenBank/DDBJ databases">
        <authorList>
            <person name="Xu Y."/>
            <person name="Nagy A."/>
            <person name="Yan X."/>
            <person name="Kim S.W."/>
            <person name="Haley B."/>
            <person name="Liu N.T."/>
            <person name="Nou X."/>
        </authorList>
    </citation>
    <scope>NUCLEOTIDE SEQUENCE [LARGE SCALE GENOMIC DNA]</scope>
    <source>
        <strain evidence="2">ATCC 49129</strain>
    </source>
</reference>
<accession>A0A191ZWE0</accession>
<keyword evidence="2" id="KW-1185">Reference proteome</keyword>
<proteinExistence type="predicted"/>
<dbReference type="Proteomes" id="UP000078572">
    <property type="component" value="Chromosome 1"/>
</dbReference>
<dbReference type="AlphaFoldDB" id="A0A191ZWE0"/>
<gene>
    <name evidence="1" type="ORF">A9Y76_07900</name>
</gene>
<dbReference type="EMBL" id="CP016022">
    <property type="protein sequence ID" value="ANJ72397.1"/>
    <property type="molecule type" value="Genomic_DNA"/>
</dbReference>
<evidence type="ECO:0000313" key="1">
    <source>
        <dbReference type="EMBL" id="ANJ72397.1"/>
    </source>
</evidence>
<evidence type="ECO:0000313" key="2">
    <source>
        <dbReference type="Proteomes" id="UP000078572"/>
    </source>
</evidence>